<dbReference type="Pfam" id="PF00383">
    <property type="entry name" value="dCMP_cyt_deam_1"/>
    <property type="match status" value="1"/>
</dbReference>
<dbReference type="EMBL" id="AP028127">
    <property type="protein sequence ID" value="BEH90701.1"/>
    <property type="molecule type" value="Genomic_DNA"/>
</dbReference>
<dbReference type="Proteomes" id="UP001432099">
    <property type="component" value="Chromosome"/>
</dbReference>
<evidence type="ECO:0000313" key="4">
    <source>
        <dbReference type="Proteomes" id="UP001432099"/>
    </source>
</evidence>
<dbReference type="RefSeq" id="WP_262950895.1">
    <property type="nucleotide sequence ID" value="NZ_AP028127.1"/>
</dbReference>
<dbReference type="CDD" id="cd01283">
    <property type="entry name" value="cytidine_deaminase"/>
    <property type="match status" value="1"/>
</dbReference>
<proteinExistence type="inferred from homology"/>
<evidence type="ECO:0000313" key="3">
    <source>
        <dbReference type="EMBL" id="BEH90701.1"/>
    </source>
</evidence>
<dbReference type="InterPro" id="IPR016193">
    <property type="entry name" value="Cytidine_deaminase-like"/>
</dbReference>
<organism evidence="3 4">
    <name type="scientific">Turicibacter faecis</name>
    <dbReference type="NCBI Taxonomy" id="2963365"/>
    <lineage>
        <taxon>Bacteria</taxon>
        <taxon>Bacillati</taxon>
        <taxon>Bacillota</taxon>
        <taxon>Erysipelotrichia</taxon>
        <taxon>Erysipelotrichales</taxon>
        <taxon>Turicibacteraceae</taxon>
        <taxon>Turicibacter</taxon>
    </lineage>
</organism>
<evidence type="ECO:0000259" key="2">
    <source>
        <dbReference type="Pfam" id="PF00383"/>
    </source>
</evidence>
<dbReference type="InterPro" id="IPR002125">
    <property type="entry name" value="CMP_dCMP_dom"/>
</dbReference>
<sequence length="133" mass="14590">MFDELIRKATEVLNPRRLSAAAEAGSVAAAILTESGHIYTGVCIETKCSMGFCAEHAAAAAMITAGESHIVKMVAINKRGNILPPCGRCREFISQLDDQNIHAKILINRTKAVPLKDLLPYDWRLAKHVEFDE</sequence>
<accession>A0ABN6ZH73</accession>
<comment type="similarity">
    <text evidence="1">Belongs to the cytidine and deoxycytidylate deaminase family.</text>
</comment>
<protein>
    <submittedName>
        <fullName evidence="3">Cytidine deaminase</fullName>
    </submittedName>
</protein>
<name>A0ABN6ZH73_9FIRM</name>
<feature type="domain" description="CMP/dCMP-type deaminase" evidence="2">
    <location>
        <begin position="19"/>
        <end position="100"/>
    </location>
</feature>
<dbReference type="InterPro" id="IPR050202">
    <property type="entry name" value="Cyt/Deoxycyt_deaminase"/>
</dbReference>
<reference evidence="3" key="1">
    <citation type="journal article" date="2024" name="Int. J. Syst. Evol. Microbiol.">
        <title>Turicibacter faecis sp. nov., isolated from faeces of heart failure mouse model.</title>
        <authorList>
            <person name="Imamura Y."/>
            <person name="Motooka D."/>
            <person name="Nakajima Y."/>
            <person name="Ito S."/>
            <person name="Kitakaze M."/>
            <person name="Iida T."/>
            <person name="Nakamura S."/>
        </authorList>
    </citation>
    <scope>NUCLEOTIDE SEQUENCE</scope>
    <source>
        <strain evidence="3">TC023</strain>
    </source>
</reference>
<keyword evidence="4" id="KW-1185">Reference proteome</keyword>
<dbReference type="Gene3D" id="3.40.140.10">
    <property type="entry name" value="Cytidine Deaminase, domain 2"/>
    <property type="match status" value="1"/>
</dbReference>
<gene>
    <name evidence="3" type="ORF">T23_08030</name>
</gene>
<dbReference type="PANTHER" id="PTHR11644:SF2">
    <property type="entry name" value="CYTIDINE DEAMINASE"/>
    <property type="match status" value="1"/>
</dbReference>
<dbReference type="PANTHER" id="PTHR11644">
    <property type="entry name" value="CYTIDINE DEAMINASE"/>
    <property type="match status" value="1"/>
</dbReference>
<evidence type="ECO:0000256" key="1">
    <source>
        <dbReference type="ARBA" id="ARBA00006576"/>
    </source>
</evidence>
<dbReference type="SUPFAM" id="SSF53927">
    <property type="entry name" value="Cytidine deaminase-like"/>
    <property type="match status" value="1"/>
</dbReference>